<dbReference type="InterPro" id="IPR000555">
    <property type="entry name" value="JAMM/MPN+_dom"/>
</dbReference>
<sequence length="387" mass="42743">MSQTLSTVVIHPLVLLNISEQTTRTVAQVKRGKAAVPPSSLICGALLGQQSESKLEAFLTFEFKLNSTDNGAEVDLGHFTARLEQLKQIFPSDELIGWYVVGTSMQVTSQIAQLHEQIIRSYPLALLMIFDAALADGSVNADGNYSLPIVVYETRPPVRKDQAKLQWYKDANAMVLDEEYFVECCSMESVPLEPHMAWASQLVPLKVAIDSGEAERVAVEHVANISQPTSDDMLEATLSAAHSEGSRIGTFLSSQRNALEMLYRDILLLKTYVKDVMDKKAPFDPDVLQRVQRVLSNMPVVRNDQLFDLAMSQEETNYQLTMYLAGITNAVAAVRDVSQKSNVALSSARARHAPYVSPNQGDSMFGMMPPFGSSGRMGRHRGFPGFH</sequence>
<dbReference type="PANTHER" id="PTHR10540">
    <property type="entry name" value="EUKARYOTIC TRANSLATION INITIATION FACTOR 3 SUBUNIT F-RELATED"/>
    <property type="match status" value="1"/>
</dbReference>
<dbReference type="Pfam" id="PF01398">
    <property type="entry name" value="JAB"/>
    <property type="match status" value="1"/>
</dbReference>
<evidence type="ECO:0000259" key="2">
    <source>
        <dbReference type="Pfam" id="PF01398"/>
    </source>
</evidence>
<keyword evidence="5" id="KW-1185">Reference proteome</keyword>
<comment type="similarity">
    <text evidence="1">Belongs to the peptidase M67A family. CSN6 subfamily.</text>
</comment>
<dbReference type="EMBL" id="JANBUW010000004">
    <property type="protein sequence ID" value="KAJ2852300.1"/>
    <property type="molecule type" value="Genomic_DNA"/>
</dbReference>
<comment type="caution">
    <text evidence="4">The sequence shown here is derived from an EMBL/GenBank/DDBJ whole genome shotgun (WGS) entry which is preliminary data.</text>
</comment>
<protein>
    <recommendedName>
        <fullName evidence="6">COP9 signalosome complex subunit 6</fullName>
    </recommendedName>
</protein>
<evidence type="ECO:0000313" key="4">
    <source>
        <dbReference type="EMBL" id="KAJ2852300.1"/>
    </source>
</evidence>
<dbReference type="Gene3D" id="3.40.140.10">
    <property type="entry name" value="Cytidine Deaminase, domain 2"/>
    <property type="match status" value="1"/>
</dbReference>
<feature type="domain" description="JAB1/MPN/MOV34 metalloenzyme" evidence="2">
    <location>
        <begin position="4"/>
        <end position="118"/>
    </location>
</feature>
<dbReference type="Proteomes" id="UP001139887">
    <property type="component" value="Unassembled WGS sequence"/>
</dbReference>
<gene>
    <name evidence="4" type="ORF">IWW36_000443</name>
</gene>
<dbReference type="AlphaFoldDB" id="A0A9W8IAY7"/>
<proteinExistence type="inferred from homology"/>
<evidence type="ECO:0000256" key="1">
    <source>
        <dbReference type="ARBA" id="ARBA00010893"/>
    </source>
</evidence>
<dbReference type="GO" id="GO:0008237">
    <property type="term" value="F:metallopeptidase activity"/>
    <property type="evidence" value="ECO:0007669"/>
    <property type="project" value="InterPro"/>
</dbReference>
<evidence type="ECO:0000313" key="5">
    <source>
        <dbReference type="Proteomes" id="UP001139887"/>
    </source>
</evidence>
<feature type="domain" description="EIF3F/CSN6-like C-terminal" evidence="3">
    <location>
        <begin position="213"/>
        <end position="337"/>
    </location>
</feature>
<evidence type="ECO:0008006" key="6">
    <source>
        <dbReference type="Google" id="ProtNLM"/>
    </source>
</evidence>
<evidence type="ECO:0000259" key="3">
    <source>
        <dbReference type="Pfam" id="PF13012"/>
    </source>
</evidence>
<organism evidence="4 5">
    <name type="scientific">Coemansia brasiliensis</name>
    <dbReference type="NCBI Taxonomy" id="2650707"/>
    <lineage>
        <taxon>Eukaryota</taxon>
        <taxon>Fungi</taxon>
        <taxon>Fungi incertae sedis</taxon>
        <taxon>Zoopagomycota</taxon>
        <taxon>Kickxellomycotina</taxon>
        <taxon>Kickxellomycetes</taxon>
        <taxon>Kickxellales</taxon>
        <taxon>Kickxellaceae</taxon>
        <taxon>Coemansia</taxon>
    </lineage>
</organism>
<dbReference type="GO" id="GO:0008180">
    <property type="term" value="C:COP9 signalosome"/>
    <property type="evidence" value="ECO:0007669"/>
    <property type="project" value="TreeGrafter"/>
</dbReference>
<dbReference type="Pfam" id="PF13012">
    <property type="entry name" value="MitMem_reg"/>
    <property type="match status" value="1"/>
</dbReference>
<dbReference type="PANTHER" id="PTHR10540:SF8">
    <property type="entry name" value="COP9 SIGNALOSOME COMPLEX SUBUNIT 6"/>
    <property type="match status" value="1"/>
</dbReference>
<dbReference type="OrthoDB" id="1378at2759"/>
<dbReference type="InterPro" id="IPR024969">
    <property type="entry name" value="EIF3F/CSN6-like_C"/>
</dbReference>
<name>A0A9W8IAY7_9FUNG</name>
<reference evidence="4" key="1">
    <citation type="submission" date="2022-07" db="EMBL/GenBank/DDBJ databases">
        <title>Phylogenomic reconstructions and comparative analyses of Kickxellomycotina fungi.</title>
        <authorList>
            <person name="Reynolds N.K."/>
            <person name="Stajich J.E."/>
            <person name="Barry K."/>
            <person name="Grigoriev I.V."/>
            <person name="Crous P."/>
            <person name="Smith M.E."/>
        </authorList>
    </citation>
    <scope>NUCLEOTIDE SEQUENCE</scope>
    <source>
        <strain evidence="4">NRRL 1566</strain>
    </source>
</reference>
<accession>A0A9W8IAY7</accession>